<dbReference type="InterPro" id="IPR046601">
    <property type="entry name" value="DUF6660"/>
</dbReference>
<reference evidence="1 2" key="1">
    <citation type="submission" date="2018-10" db="EMBL/GenBank/DDBJ databases">
        <title>Transmission dynamics of multidrug resistant bacteria on intensive care unit surfaces.</title>
        <authorList>
            <person name="D'Souza A.W."/>
            <person name="Potter R.F."/>
            <person name="Wallace M."/>
            <person name="Shupe A."/>
            <person name="Patel S."/>
            <person name="Sun S."/>
            <person name="Gul D."/>
            <person name="Kwon J.H."/>
            <person name="Andleeb S."/>
            <person name="Burnham C.-A.D."/>
            <person name="Dantas G."/>
        </authorList>
    </citation>
    <scope>NUCLEOTIDE SEQUENCE [LARGE SCALE GENOMIC DNA]</scope>
    <source>
        <strain evidence="1 2">WF_348</strain>
    </source>
</reference>
<gene>
    <name evidence="1" type="ORF">EGI89_07720</name>
</gene>
<accession>A0A3R8TPY5</accession>
<dbReference type="EMBL" id="RHPO01000012">
    <property type="protein sequence ID" value="RRT91882.1"/>
    <property type="molecule type" value="Genomic_DNA"/>
</dbReference>
<organism evidence="1 2">
    <name type="scientific">Empedobacter falsenii</name>
    <dbReference type="NCBI Taxonomy" id="343874"/>
    <lineage>
        <taxon>Bacteria</taxon>
        <taxon>Pseudomonadati</taxon>
        <taxon>Bacteroidota</taxon>
        <taxon>Flavobacteriia</taxon>
        <taxon>Flavobacteriales</taxon>
        <taxon>Weeksellaceae</taxon>
        <taxon>Empedobacter</taxon>
    </lineage>
</organism>
<comment type="caution">
    <text evidence="1">The sequence shown here is derived from an EMBL/GenBank/DDBJ whole genome shotgun (WGS) entry which is preliminary data.</text>
</comment>
<dbReference type="Pfam" id="PF20365">
    <property type="entry name" value="DUF6660"/>
    <property type="match status" value="1"/>
</dbReference>
<name>A0A3R8TPY5_9FLAO</name>
<dbReference type="AlphaFoldDB" id="A0A3R8TPY5"/>
<evidence type="ECO:0000313" key="2">
    <source>
        <dbReference type="Proteomes" id="UP000267844"/>
    </source>
</evidence>
<protein>
    <submittedName>
        <fullName evidence="1">Uncharacterized protein</fullName>
    </submittedName>
</protein>
<dbReference type="Proteomes" id="UP000267844">
    <property type="component" value="Unassembled WGS sequence"/>
</dbReference>
<dbReference type="RefSeq" id="WP_375747716.1">
    <property type="nucleotide sequence ID" value="NZ_RHPN01000011.1"/>
</dbReference>
<proteinExistence type="predicted"/>
<sequence length="106" mass="12189">MKFIILIIALYVNVLSFVPCQDTNTNRTQVSMVHSENETPNHKDKCSPLCVCNCCQITISSMKFTRLLKTPKVFEPNTSKKIQFKKNTIQNQLYADIWQPPKINIA</sequence>
<evidence type="ECO:0000313" key="1">
    <source>
        <dbReference type="EMBL" id="RRT91882.1"/>
    </source>
</evidence>